<accession>A0A9N9E589</accession>
<keyword evidence="2" id="KW-1185">Reference proteome</keyword>
<dbReference type="Proteomes" id="UP000789572">
    <property type="component" value="Unassembled WGS sequence"/>
</dbReference>
<dbReference type="Gene3D" id="2.130.10.10">
    <property type="entry name" value="YVTN repeat-like/Quinoprotein amine dehydrogenase"/>
    <property type="match status" value="1"/>
</dbReference>
<dbReference type="OrthoDB" id="273771at2759"/>
<proteinExistence type="predicted"/>
<comment type="caution">
    <text evidence="1">The sequence shown here is derived from an EMBL/GenBank/DDBJ whole genome shotgun (WGS) entry which is preliminary data.</text>
</comment>
<dbReference type="SUPFAM" id="SSF50978">
    <property type="entry name" value="WD40 repeat-like"/>
    <property type="match status" value="1"/>
</dbReference>
<sequence length="132" mass="14976">KLWSTNQNNSICTIEKKANINPDVSHCMAFGSADHHIHYHDLRQPRDPYLSIEGIERPFPTSTDSSLRLWDANKQACIRTYTGHTNEKNFVGLTTSADWISCGSEDNAVYTYYKSLSQPVIKFNFGSIDMVT</sequence>
<dbReference type="EMBL" id="CAJVPJ010005336">
    <property type="protein sequence ID" value="CAG8660636.1"/>
    <property type="molecule type" value="Genomic_DNA"/>
</dbReference>
<gene>
    <name evidence="1" type="ORF">POCULU_LOCUS10439</name>
</gene>
<dbReference type="GO" id="GO:0043161">
    <property type="term" value="P:proteasome-mediated ubiquitin-dependent protein catabolic process"/>
    <property type="evidence" value="ECO:0007669"/>
    <property type="project" value="TreeGrafter"/>
</dbReference>
<dbReference type="InterPro" id="IPR015943">
    <property type="entry name" value="WD40/YVTN_repeat-like_dom_sf"/>
</dbReference>
<dbReference type="GO" id="GO:0061630">
    <property type="term" value="F:ubiquitin protein ligase activity"/>
    <property type="evidence" value="ECO:0007669"/>
    <property type="project" value="InterPro"/>
</dbReference>
<reference evidence="1" key="1">
    <citation type="submission" date="2021-06" db="EMBL/GenBank/DDBJ databases">
        <authorList>
            <person name="Kallberg Y."/>
            <person name="Tangrot J."/>
            <person name="Rosling A."/>
        </authorList>
    </citation>
    <scope>NUCLEOTIDE SEQUENCE</scope>
    <source>
        <strain evidence="1">IA702</strain>
    </source>
</reference>
<dbReference type="InterPro" id="IPR036322">
    <property type="entry name" value="WD40_repeat_dom_sf"/>
</dbReference>
<name>A0A9N9E589_9GLOM</name>
<protein>
    <submittedName>
        <fullName evidence="1">6915_t:CDS:1</fullName>
    </submittedName>
</protein>
<evidence type="ECO:0000313" key="1">
    <source>
        <dbReference type="EMBL" id="CAG8660636.1"/>
    </source>
</evidence>
<feature type="non-terminal residue" evidence="1">
    <location>
        <position position="132"/>
    </location>
</feature>
<dbReference type="PANTHER" id="PTHR44080:SF1">
    <property type="entry name" value="E3 UBIQUITIN-PROTEIN LIGASE COP1"/>
    <property type="match status" value="1"/>
</dbReference>
<evidence type="ECO:0000313" key="2">
    <source>
        <dbReference type="Proteomes" id="UP000789572"/>
    </source>
</evidence>
<feature type="non-terminal residue" evidence="1">
    <location>
        <position position="1"/>
    </location>
</feature>
<dbReference type="AlphaFoldDB" id="A0A9N9E589"/>
<dbReference type="PANTHER" id="PTHR44080">
    <property type="entry name" value="E3 UBIQUITIN-PROTEIN LIGASE COP1"/>
    <property type="match status" value="1"/>
</dbReference>
<organism evidence="1 2">
    <name type="scientific">Paraglomus occultum</name>
    <dbReference type="NCBI Taxonomy" id="144539"/>
    <lineage>
        <taxon>Eukaryota</taxon>
        <taxon>Fungi</taxon>
        <taxon>Fungi incertae sedis</taxon>
        <taxon>Mucoromycota</taxon>
        <taxon>Glomeromycotina</taxon>
        <taxon>Glomeromycetes</taxon>
        <taxon>Paraglomerales</taxon>
        <taxon>Paraglomeraceae</taxon>
        <taxon>Paraglomus</taxon>
    </lineage>
</organism>
<dbReference type="InterPro" id="IPR042755">
    <property type="entry name" value="COP1"/>
</dbReference>